<dbReference type="PANTHER" id="PTHR21329:SF3">
    <property type="entry name" value="PHOSPHATIDYLINOSITOL N-ACETYLGLUCOSAMINYLTRANSFERASE SUBUNIT Q"/>
    <property type="match status" value="1"/>
</dbReference>
<feature type="compositionally biased region" description="Polar residues" evidence="1">
    <location>
        <begin position="141"/>
        <end position="159"/>
    </location>
</feature>
<evidence type="ECO:0000256" key="1">
    <source>
        <dbReference type="SAM" id="MobiDB-lite"/>
    </source>
</evidence>
<dbReference type="PANTHER" id="PTHR21329">
    <property type="entry name" value="PHOSPHATIDYLINOSITOL N-ACETYLGLUCOSAMINYLTRANSFERASE SUBUNIT Q-RELATED"/>
    <property type="match status" value="1"/>
</dbReference>
<dbReference type="EMBL" id="CP092881">
    <property type="protein sequence ID" value="UYV80397.1"/>
    <property type="molecule type" value="Genomic_DNA"/>
</dbReference>
<keyword evidence="4" id="KW-1185">Reference proteome</keyword>
<reference evidence="3 4" key="1">
    <citation type="submission" date="2022-01" db="EMBL/GenBank/DDBJ databases">
        <title>A chromosomal length assembly of Cordylochernes scorpioides.</title>
        <authorList>
            <person name="Zeh D."/>
            <person name="Zeh J."/>
        </authorList>
    </citation>
    <scope>NUCLEOTIDE SEQUENCE [LARGE SCALE GENOMIC DNA]</scope>
    <source>
        <strain evidence="3">IN4F17</strain>
        <tissue evidence="3">Whole Body</tissue>
    </source>
</reference>
<feature type="compositionally biased region" description="Low complexity" evidence="1">
    <location>
        <begin position="39"/>
        <end position="60"/>
    </location>
</feature>
<feature type="transmembrane region" description="Helical" evidence="2">
    <location>
        <begin position="226"/>
        <end position="248"/>
    </location>
</feature>
<dbReference type="Pfam" id="PF05024">
    <property type="entry name" value="Gpi1"/>
    <property type="match status" value="1"/>
</dbReference>
<feature type="transmembrane region" description="Helical" evidence="2">
    <location>
        <begin position="367"/>
        <end position="391"/>
    </location>
</feature>
<organism evidence="3 4">
    <name type="scientific">Cordylochernes scorpioides</name>
    <dbReference type="NCBI Taxonomy" id="51811"/>
    <lineage>
        <taxon>Eukaryota</taxon>
        <taxon>Metazoa</taxon>
        <taxon>Ecdysozoa</taxon>
        <taxon>Arthropoda</taxon>
        <taxon>Chelicerata</taxon>
        <taxon>Arachnida</taxon>
        <taxon>Pseudoscorpiones</taxon>
        <taxon>Cheliferoidea</taxon>
        <taxon>Chernetidae</taxon>
        <taxon>Cordylochernes</taxon>
    </lineage>
</organism>
<feature type="compositionally biased region" description="Low complexity" evidence="1">
    <location>
        <begin position="85"/>
        <end position="94"/>
    </location>
</feature>
<feature type="transmembrane region" description="Helical" evidence="2">
    <location>
        <begin position="202"/>
        <end position="220"/>
    </location>
</feature>
<keyword evidence="2" id="KW-0472">Membrane</keyword>
<feature type="transmembrane region" description="Helical" evidence="2">
    <location>
        <begin position="296"/>
        <end position="326"/>
    </location>
</feature>
<feature type="transmembrane region" description="Helical" evidence="2">
    <location>
        <begin position="269"/>
        <end position="290"/>
    </location>
</feature>
<feature type="region of interest" description="Disordered" evidence="1">
    <location>
        <begin position="138"/>
        <end position="159"/>
    </location>
</feature>
<gene>
    <name evidence="3" type="ORF">LAZ67_19000088</name>
</gene>
<evidence type="ECO:0000313" key="3">
    <source>
        <dbReference type="EMBL" id="UYV80397.1"/>
    </source>
</evidence>
<protein>
    <submittedName>
        <fullName evidence="3">PIGQ</fullName>
    </submittedName>
</protein>
<name>A0ABY6LGS6_9ARAC</name>
<feature type="region of interest" description="Disordered" evidence="1">
    <location>
        <begin position="1"/>
        <end position="110"/>
    </location>
</feature>
<proteinExistence type="predicted"/>
<keyword evidence="2" id="KW-0812">Transmembrane</keyword>
<keyword evidence="2" id="KW-1133">Transmembrane helix</keyword>
<sequence>MGGVFPQVVAGSEGPLSGWSGERRGAAVRQLRVRDAPSARRYGPLRRGLAGRRLPGGVRAVSERPAGGPRPTRDARGTGDRQDVAAGQTGQAGATRHRHPLPRHPDRLWGRLPEDSNPFVEFLYHTCRRARAIESSVGEPAQSTCPNPDIDPTSQQSTTPRIRKIMEKSALVKEIGRKTTAVKFIANELYHTQSLSRKGRSLLCSLLGDWLLGVFALWFLTHPCLILDVGLVAIGMVVGLLKSLIWWLMGVPAGLKLNRPLNRALGHFFLYHIHLWKTYVYIILPAFSLATHTLPYAGLLGLSILLAALADLITIATLHIFCFYGYAAKLHAYETRCLAALWRLFRGKKWNPLRSRVDSYQYSANHLLLGTFLLTTLGFLLPTVLMYYVVFTLLRLGVLGLRGLLRLGAWVASICGAWAVVASSQPGALHLSILSSRPHQVPLLELSFTNGGFQMANLGIDPLVPPKWGTMFHDLFWGNLI</sequence>
<evidence type="ECO:0000313" key="4">
    <source>
        <dbReference type="Proteomes" id="UP001235939"/>
    </source>
</evidence>
<dbReference type="Proteomes" id="UP001235939">
    <property type="component" value="Chromosome 19"/>
</dbReference>
<evidence type="ECO:0000256" key="2">
    <source>
        <dbReference type="SAM" id="Phobius"/>
    </source>
</evidence>
<dbReference type="InterPro" id="IPR007720">
    <property type="entry name" value="PigQ/GPI1"/>
</dbReference>
<feature type="compositionally biased region" description="Basic and acidic residues" evidence="1">
    <location>
        <begin position="71"/>
        <end position="83"/>
    </location>
</feature>
<accession>A0ABY6LGS6</accession>